<evidence type="ECO:0000256" key="1">
    <source>
        <dbReference type="PROSITE-ProRule" id="PRU00339"/>
    </source>
</evidence>
<dbReference type="PANTHER" id="PTHR12558">
    <property type="entry name" value="CELL DIVISION CYCLE 16,23,27"/>
    <property type="match status" value="1"/>
</dbReference>
<dbReference type="STRING" id="1798364.A3G54_02755"/>
<evidence type="ECO:0000313" key="2">
    <source>
        <dbReference type="EMBL" id="OGF93050.1"/>
    </source>
</evidence>
<dbReference type="AlphaFoldDB" id="A0A1F5XYZ3"/>
<organism evidence="2 3">
    <name type="scientific">Candidatus Giovannonibacteria bacterium RIFCSPLOWO2_12_FULL_44_15</name>
    <dbReference type="NCBI Taxonomy" id="1798364"/>
    <lineage>
        <taxon>Bacteria</taxon>
        <taxon>Candidatus Giovannoniibacteriota</taxon>
    </lineage>
</organism>
<evidence type="ECO:0000313" key="3">
    <source>
        <dbReference type="Proteomes" id="UP000178894"/>
    </source>
</evidence>
<dbReference type="EMBL" id="MFIQ01000030">
    <property type="protein sequence ID" value="OGF93050.1"/>
    <property type="molecule type" value="Genomic_DNA"/>
</dbReference>
<dbReference type="PROSITE" id="PS50005">
    <property type="entry name" value="TPR"/>
    <property type="match status" value="1"/>
</dbReference>
<dbReference type="Pfam" id="PF13181">
    <property type="entry name" value="TPR_8"/>
    <property type="match status" value="1"/>
</dbReference>
<dbReference type="InterPro" id="IPR011990">
    <property type="entry name" value="TPR-like_helical_dom_sf"/>
</dbReference>
<dbReference type="InterPro" id="IPR019734">
    <property type="entry name" value="TPR_rpt"/>
</dbReference>
<sequence length="267" mass="30487">MFKKNSHVWIAILGILAFIFLYSQDSLARAAWQKYRFANLALALNRSDAKLAMGIGNYYFNGPGGYDLDRAEAGFNKAIAIDSKILWGHYQLARIYFVKGEKNKALSEINRELEANPENLRALYVRGLIYGYMDDLRRAEDDFRRFTLWSPEEWAGYNDLAWILAKEGKYDEAVEVLMGALDKVPRAEKNPWIWNSLGVAQLNLKNYSAAKSSFLKAKEAADAMTLKEWQAAYPGNNPTESEKAFLDFKLAIEKNIETSSVDNRLRE</sequence>
<dbReference type="SUPFAM" id="SSF48452">
    <property type="entry name" value="TPR-like"/>
    <property type="match status" value="1"/>
</dbReference>
<name>A0A1F5XYZ3_9BACT</name>
<dbReference type="Proteomes" id="UP000178894">
    <property type="component" value="Unassembled WGS sequence"/>
</dbReference>
<dbReference type="SMART" id="SM00028">
    <property type="entry name" value="TPR"/>
    <property type="match status" value="4"/>
</dbReference>
<keyword evidence="1" id="KW-0802">TPR repeat</keyword>
<gene>
    <name evidence="2" type="ORF">A3G54_02755</name>
</gene>
<proteinExistence type="predicted"/>
<feature type="repeat" description="TPR" evidence="1">
    <location>
        <begin position="86"/>
        <end position="119"/>
    </location>
</feature>
<dbReference type="Gene3D" id="1.25.40.10">
    <property type="entry name" value="Tetratricopeptide repeat domain"/>
    <property type="match status" value="1"/>
</dbReference>
<dbReference type="PANTHER" id="PTHR12558:SF13">
    <property type="entry name" value="CELL DIVISION CYCLE PROTEIN 27 HOMOLOG"/>
    <property type="match status" value="1"/>
</dbReference>
<reference evidence="2 3" key="1">
    <citation type="journal article" date="2016" name="Nat. Commun.">
        <title>Thousands of microbial genomes shed light on interconnected biogeochemical processes in an aquifer system.</title>
        <authorList>
            <person name="Anantharaman K."/>
            <person name="Brown C.T."/>
            <person name="Hug L.A."/>
            <person name="Sharon I."/>
            <person name="Castelle C.J."/>
            <person name="Probst A.J."/>
            <person name="Thomas B.C."/>
            <person name="Singh A."/>
            <person name="Wilkins M.J."/>
            <person name="Karaoz U."/>
            <person name="Brodie E.L."/>
            <person name="Williams K.H."/>
            <person name="Hubbard S.S."/>
            <person name="Banfield J.F."/>
        </authorList>
    </citation>
    <scope>NUCLEOTIDE SEQUENCE [LARGE SCALE GENOMIC DNA]</scope>
</reference>
<protein>
    <submittedName>
        <fullName evidence="2">Uncharacterized protein</fullName>
    </submittedName>
</protein>
<dbReference type="Pfam" id="PF13432">
    <property type="entry name" value="TPR_16"/>
    <property type="match status" value="1"/>
</dbReference>
<accession>A0A1F5XYZ3</accession>
<comment type="caution">
    <text evidence="2">The sequence shown here is derived from an EMBL/GenBank/DDBJ whole genome shotgun (WGS) entry which is preliminary data.</text>
</comment>